<dbReference type="AlphaFoldDB" id="A0AAW5KJ37"/>
<accession>A0AAW5KJ37</accession>
<dbReference type="CDD" id="cd06171">
    <property type="entry name" value="Sigma70_r4"/>
    <property type="match status" value="1"/>
</dbReference>
<dbReference type="InterPro" id="IPR039425">
    <property type="entry name" value="RNA_pol_sigma-70-like"/>
</dbReference>
<comment type="caution">
    <text evidence="8">The sequence shown here is derived from an EMBL/GenBank/DDBJ whole genome shotgun (WGS) entry which is preliminary data.</text>
</comment>
<keyword evidence="2" id="KW-0805">Transcription regulation</keyword>
<dbReference type="InterPro" id="IPR013324">
    <property type="entry name" value="RNA_pol_sigma_r3/r4-like"/>
</dbReference>
<dbReference type="GO" id="GO:0003677">
    <property type="term" value="F:DNA binding"/>
    <property type="evidence" value="ECO:0007669"/>
    <property type="project" value="UniProtKB-KW"/>
</dbReference>
<evidence type="ECO:0000256" key="1">
    <source>
        <dbReference type="ARBA" id="ARBA00010641"/>
    </source>
</evidence>
<dbReference type="GO" id="GO:0016987">
    <property type="term" value="F:sigma factor activity"/>
    <property type="evidence" value="ECO:0007669"/>
    <property type="project" value="UniProtKB-KW"/>
</dbReference>
<dbReference type="Gene3D" id="1.10.10.10">
    <property type="entry name" value="Winged helix-like DNA-binding domain superfamily/Winged helix DNA-binding domain"/>
    <property type="match status" value="1"/>
</dbReference>
<evidence type="ECO:0000259" key="7">
    <source>
        <dbReference type="Pfam" id="PF08281"/>
    </source>
</evidence>
<keyword evidence="3" id="KW-0731">Sigma factor</keyword>
<keyword evidence="4" id="KW-0238">DNA-binding</keyword>
<dbReference type="InterPro" id="IPR013249">
    <property type="entry name" value="RNA_pol_sigma70_r4_t2"/>
</dbReference>
<evidence type="ECO:0000313" key="8">
    <source>
        <dbReference type="EMBL" id="MCQ4949969.1"/>
    </source>
</evidence>
<dbReference type="SUPFAM" id="SSF88946">
    <property type="entry name" value="Sigma2 domain of RNA polymerase sigma factors"/>
    <property type="match status" value="1"/>
</dbReference>
<dbReference type="InterPro" id="IPR013325">
    <property type="entry name" value="RNA_pol_sigma_r2"/>
</dbReference>
<feature type="region of interest" description="Disordered" evidence="6">
    <location>
        <begin position="99"/>
        <end position="122"/>
    </location>
</feature>
<sequence>MRELSHHRLAELLDQARTGDQKAFDELYRATAPIQYRKALGMLVRPDLAEEAVQESYLTLVKKWEQLHSPQALVAYLNRATYLNCLAILRRQTRQPELREDESLASIPDVDELVQPEEATQGRDEQERLLGALAALPSDQRQAVLLRYCQKLPLAQMAQVMDCSVSTVQRLLGRALSSLQKQMGGLPGVFVGPAVARAMGRLSPSPGTSAPKKGASLRWAAAAVLTVAGVGLGLGVGSRPRIQWAQGERGWRNTPCPVTVATAGPVSTAAFAGEDGAIYPAQRQPDGCFLALLPQNGSYTLTLRSPIGRTAEAQLWVENLDCSPPLVGAVARQNGRTRIPLTDEGAGVDWASVRLTGADGAEHQPVEREGEALLYALPNGGYTLEASDLAGNTLRARVSVFD</sequence>
<dbReference type="InterPro" id="IPR014284">
    <property type="entry name" value="RNA_pol_sigma-70_dom"/>
</dbReference>
<evidence type="ECO:0000256" key="2">
    <source>
        <dbReference type="ARBA" id="ARBA00023015"/>
    </source>
</evidence>
<evidence type="ECO:0000313" key="9">
    <source>
        <dbReference type="Proteomes" id="UP001205063"/>
    </source>
</evidence>
<dbReference type="PANTHER" id="PTHR43133:SF8">
    <property type="entry name" value="RNA POLYMERASE SIGMA FACTOR HI_1459-RELATED"/>
    <property type="match status" value="1"/>
</dbReference>
<proteinExistence type="inferred from homology"/>
<dbReference type="EMBL" id="JANGAB010000005">
    <property type="protein sequence ID" value="MCQ4949969.1"/>
    <property type="molecule type" value="Genomic_DNA"/>
</dbReference>
<dbReference type="GO" id="GO:0006352">
    <property type="term" value="P:DNA-templated transcription initiation"/>
    <property type="evidence" value="ECO:0007669"/>
    <property type="project" value="InterPro"/>
</dbReference>
<dbReference type="Proteomes" id="UP001205063">
    <property type="component" value="Unassembled WGS sequence"/>
</dbReference>
<dbReference type="RefSeq" id="WP_256136365.1">
    <property type="nucleotide sequence ID" value="NZ_JANGAB010000005.1"/>
</dbReference>
<comment type="similarity">
    <text evidence="1">Belongs to the sigma-70 factor family. ECF subfamily.</text>
</comment>
<dbReference type="SUPFAM" id="SSF88659">
    <property type="entry name" value="Sigma3 and sigma4 domains of RNA polymerase sigma factors"/>
    <property type="match status" value="1"/>
</dbReference>
<evidence type="ECO:0000256" key="4">
    <source>
        <dbReference type="ARBA" id="ARBA00023125"/>
    </source>
</evidence>
<dbReference type="NCBIfam" id="TIGR02937">
    <property type="entry name" value="sigma70-ECF"/>
    <property type="match status" value="1"/>
</dbReference>
<organism evidence="8 9">
    <name type="scientific">Bittarella massiliensis</name>
    <name type="common">ex Durand et al. 2017</name>
    <dbReference type="NCBI Taxonomy" id="1720313"/>
    <lineage>
        <taxon>Bacteria</taxon>
        <taxon>Bacillati</taxon>
        <taxon>Bacillota</taxon>
        <taxon>Clostridia</taxon>
        <taxon>Eubacteriales</taxon>
        <taxon>Oscillospiraceae</taxon>
        <taxon>Bittarella (ex Durand et al. 2017)</taxon>
    </lineage>
</organism>
<gene>
    <name evidence="8" type="ORF">NE646_09885</name>
</gene>
<dbReference type="Pfam" id="PF08281">
    <property type="entry name" value="Sigma70_r4_2"/>
    <property type="match status" value="1"/>
</dbReference>
<evidence type="ECO:0000256" key="3">
    <source>
        <dbReference type="ARBA" id="ARBA00023082"/>
    </source>
</evidence>
<feature type="domain" description="RNA polymerase sigma factor 70 region 4 type 2" evidence="7">
    <location>
        <begin position="127"/>
        <end position="178"/>
    </location>
</feature>
<evidence type="ECO:0000256" key="5">
    <source>
        <dbReference type="ARBA" id="ARBA00023163"/>
    </source>
</evidence>
<keyword evidence="5" id="KW-0804">Transcription</keyword>
<reference evidence="8" key="1">
    <citation type="submission" date="2022-06" db="EMBL/GenBank/DDBJ databases">
        <title>Isolation of gut microbiota from human fecal samples.</title>
        <authorList>
            <person name="Pamer E.G."/>
            <person name="Barat B."/>
            <person name="Waligurski E."/>
            <person name="Medina S."/>
            <person name="Paddock L."/>
            <person name="Mostad J."/>
        </authorList>
    </citation>
    <scope>NUCLEOTIDE SEQUENCE</scope>
    <source>
        <strain evidence="8">DFI.7.96</strain>
    </source>
</reference>
<evidence type="ECO:0000256" key="6">
    <source>
        <dbReference type="SAM" id="MobiDB-lite"/>
    </source>
</evidence>
<dbReference type="Gene3D" id="1.10.1740.10">
    <property type="match status" value="1"/>
</dbReference>
<dbReference type="InterPro" id="IPR036388">
    <property type="entry name" value="WH-like_DNA-bd_sf"/>
</dbReference>
<dbReference type="PANTHER" id="PTHR43133">
    <property type="entry name" value="RNA POLYMERASE ECF-TYPE SIGMA FACTO"/>
    <property type="match status" value="1"/>
</dbReference>
<name>A0AAW5KJ37_9FIRM</name>
<protein>
    <submittedName>
        <fullName evidence="8">RNA polymerase sigma factor</fullName>
    </submittedName>
</protein>